<dbReference type="PhylomeDB" id="A7SWX3"/>
<keyword evidence="5 9" id="KW-0653">Protein transport</keyword>
<dbReference type="PANTHER" id="PTHR21311:SF0">
    <property type="entry name" value="CONSERVED OLIGOMERIC GOLGI COMPLEX SUBUNIT 8"/>
    <property type="match status" value="1"/>
</dbReference>
<dbReference type="eggNOG" id="KOG2069">
    <property type="taxonomic scope" value="Eukaryota"/>
</dbReference>
<evidence type="ECO:0000256" key="2">
    <source>
        <dbReference type="ARBA" id="ARBA00006419"/>
    </source>
</evidence>
<dbReference type="GO" id="GO:0015031">
    <property type="term" value="P:protein transport"/>
    <property type="evidence" value="ECO:0007669"/>
    <property type="project" value="UniProtKB-UniRule"/>
</dbReference>
<evidence type="ECO:0000256" key="7">
    <source>
        <dbReference type="ARBA" id="ARBA00023136"/>
    </source>
</evidence>
<dbReference type="Proteomes" id="UP000001593">
    <property type="component" value="Unassembled WGS sequence"/>
</dbReference>
<evidence type="ECO:0000256" key="8">
    <source>
        <dbReference type="ARBA" id="ARBA00031347"/>
    </source>
</evidence>
<comment type="subunit">
    <text evidence="9">Component of the conserved oligomeric Golgi complex which is composed of eight different subunits and is required for normal Golgi morphology and localization.</text>
</comment>
<feature type="compositionally biased region" description="Polar residues" evidence="10">
    <location>
        <begin position="560"/>
        <end position="569"/>
    </location>
</feature>
<evidence type="ECO:0000256" key="10">
    <source>
        <dbReference type="SAM" id="MobiDB-lite"/>
    </source>
</evidence>
<evidence type="ECO:0000313" key="11">
    <source>
        <dbReference type="EMBL" id="EDO31784.1"/>
    </source>
</evidence>
<organism evidence="11 12">
    <name type="scientific">Nematostella vectensis</name>
    <name type="common">Starlet sea anemone</name>
    <dbReference type="NCBI Taxonomy" id="45351"/>
    <lineage>
        <taxon>Eukaryota</taxon>
        <taxon>Metazoa</taxon>
        <taxon>Cnidaria</taxon>
        <taxon>Anthozoa</taxon>
        <taxon>Hexacorallia</taxon>
        <taxon>Actiniaria</taxon>
        <taxon>Edwardsiidae</taxon>
        <taxon>Nematostella</taxon>
    </lineage>
</organism>
<feature type="compositionally biased region" description="Acidic residues" evidence="10">
    <location>
        <begin position="593"/>
        <end position="610"/>
    </location>
</feature>
<evidence type="ECO:0000256" key="5">
    <source>
        <dbReference type="ARBA" id="ARBA00022927"/>
    </source>
</evidence>
<sequence>MADDTVSFESDENLLKTLFRESFPESWRESPEFTAYLAQLSSSGVDRLSREPERLAEEKEQVLEQTQNLAFHNYKTFIRTAECSQEIFEDFVLVESHVESLLDKLPGFSTKCKEFMDTAREINQSRRLNSLTLARHTQLLEILEIPQLMDTCVRNNYYEEALELSSYIKRLEKKLSNIPVIQSIVQAVQGSTQLMLMQLQQQLRSSIQLPACLRVIGYLRRLEVFSEPELRIKFLQARGAWLQSVLSSVPSDDPYYHITKIIEASRVHLFDIVTQYRAIFSDDDPILSMENEESPAYSNLFHCWIVEKVSQFLEVLEKDLRRGVGGRLDSLLGQCMYFGLSFSRVGADFRGLLPPLFQSASLSTFLSATREATRSFEETMSSYTLQAQPSALKSTVLSTTSSKTGDTSPTPPIGLLEHPPLAAYTNAVLSAFNELRHCAPVALAHACRDEIHTSLAFVVKATCAFHRSEAAALNESERALFLNFAKAIVIDLVPFLDRCLAAVFPPSAIDTIVGASPLELNARHQRPTGLDIRRITGPLIPMIPQEDLEPAVGVVKEQQGELSAGTSAKENLDNQKAGEKTDSSEVGAPTVETEPDAGEKDIDEDEKLQK</sequence>
<keyword evidence="4 9" id="KW-0813">Transport</keyword>
<keyword evidence="12" id="KW-1185">Reference proteome</keyword>
<comment type="similarity">
    <text evidence="2 9">Belongs to the COG8 family.</text>
</comment>
<dbReference type="PIRSF" id="PIRSF015415">
    <property type="entry name" value="COG8"/>
    <property type="match status" value="1"/>
</dbReference>
<dbReference type="InParanoid" id="A7SWX3"/>
<dbReference type="SUPFAM" id="SSF74788">
    <property type="entry name" value="Cullin repeat-like"/>
    <property type="match status" value="1"/>
</dbReference>
<dbReference type="InterPro" id="IPR016159">
    <property type="entry name" value="Cullin_repeat-like_dom_sf"/>
</dbReference>
<evidence type="ECO:0000256" key="3">
    <source>
        <dbReference type="ARBA" id="ARBA00020983"/>
    </source>
</evidence>
<dbReference type="GO" id="GO:0000139">
    <property type="term" value="C:Golgi membrane"/>
    <property type="evidence" value="ECO:0007669"/>
    <property type="project" value="UniProtKB-SubCell"/>
</dbReference>
<dbReference type="GO" id="GO:0006891">
    <property type="term" value="P:intra-Golgi vesicle-mediated transport"/>
    <property type="evidence" value="ECO:0000318"/>
    <property type="project" value="GO_Central"/>
</dbReference>
<evidence type="ECO:0000256" key="9">
    <source>
        <dbReference type="PIRNR" id="PIRNR015415"/>
    </source>
</evidence>
<accession>A7SWX3</accession>
<dbReference type="InterPro" id="IPR016632">
    <property type="entry name" value="COG8_Metazoal_Plant"/>
</dbReference>
<dbReference type="InterPro" id="IPR007255">
    <property type="entry name" value="COG8"/>
</dbReference>
<reference evidence="11 12" key="1">
    <citation type="journal article" date="2007" name="Science">
        <title>Sea anemone genome reveals ancestral eumetazoan gene repertoire and genomic organization.</title>
        <authorList>
            <person name="Putnam N.H."/>
            <person name="Srivastava M."/>
            <person name="Hellsten U."/>
            <person name="Dirks B."/>
            <person name="Chapman J."/>
            <person name="Salamov A."/>
            <person name="Terry A."/>
            <person name="Shapiro H."/>
            <person name="Lindquist E."/>
            <person name="Kapitonov V.V."/>
            <person name="Jurka J."/>
            <person name="Genikhovich G."/>
            <person name="Grigoriev I.V."/>
            <person name="Lucas S.M."/>
            <person name="Steele R.E."/>
            <person name="Finnerty J.R."/>
            <person name="Technau U."/>
            <person name="Martindale M.Q."/>
            <person name="Rokhsar D.S."/>
        </authorList>
    </citation>
    <scope>NUCLEOTIDE SEQUENCE [LARGE SCALE GENOMIC DNA]</scope>
    <source>
        <strain evidence="12">CH2 X CH6</strain>
    </source>
</reference>
<dbReference type="EMBL" id="DS469871">
    <property type="protein sequence ID" value="EDO31784.1"/>
    <property type="molecule type" value="Genomic_DNA"/>
</dbReference>
<name>A7SWX3_NEMVE</name>
<dbReference type="OMA" id="QRCIHGV"/>
<proteinExistence type="inferred from homology"/>
<dbReference type="STRING" id="45351.A7SWX3"/>
<dbReference type="GO" id="GO:0017119">
    <property type="term" value="C:Golgi transport complex"/>
    <property type="evidence" value="ECO:0000318"/>
    <property type="project" value="GO_Central"/>
</dbReference>
<dbReference type="Pfam" id="PF04124">
    <property type="entry name" value="Dor1"/>
    <property type="match status" value="1"/>
</dbReference>
<keyword evidence="7 9" id="KW-0472">Membrane</keyword>
<feature type="region of interest" description="Disordered" evidence="10">
    <location>
        <begin position="554"/>
        <end position="610"/>
    </location>
</feature>
<evidence type="ECO:0000256" key="1">
    <source>
        <dbReference type="ARBA" id="ARBA00004395"/>
    </source>
</evidence>
<evidence type="ECO:0000256" key="6">
    <source>
        <dbReference type="ARBA" id="ARBA00023034"/>
    </source>
</evidence>
<dbReference type="AlphaFoldDB" id="A7SWX3"/>
<feature type="compositionally biased region" description="Basic and acidic residues" evidence="10">
    <location>
        <begin position="570"/>
        <end position="583"/>
    </location>
</feature>
<evidence type="ECO:0000313" key="12">
    <source>
        <dbReference type="Proteomes" id="UP000001593"/>
    </source>
</evidence>
<comment type="subcellular location">
    <subcellularLocation>
        <location evidence="1 9">Golgi apparatus membrane</location>
        <topology evidence="1 9">Peripheral membrane protein</topology>
    </subcellularLocation>
</comment>
<evidence type="ECO:0000256" key="4">
    <source>
        <dbReference type="ARBA" id="ARBA00022448"/>
    </source>
</evidence>
<dbReference type="HOGENOM" id="CLU_017968_0_0_1"/>
<gene>
    <name evidence="11" type="ORF">NEMVEDRAFT_v1g175156</name>
</gene>
<dbReference type="PANTHER" id="PTHR21311">
    <property type="entry name" value="CONSERVED OLIGOMERIC GOLGI COMPLEX COMPONENT 8"/>
    <property type="match status" value="1"/>
</dbReference>
<keyword evidence="6 9" id="KW-0333">Golgi apparatus</keyword>
<protein>
    <recommendedName>
        <fullName evidence="3 9">Conserved oligomeric Golgi complex subunit 8</fullName>
        <shortName evidence="9">COG complex subunit 8</shortName>
    </recommendedName>
    <alternativeName>
        <fullName evidence="8 9">Component of oligomeric Golgi complex 8</fullName>
    </alternativeName>
</protein>